<dbReference type="Proteomes" id="UP000324222">
    <property type="component" value="Unassembled WGS sequence"/>
</dbReference>
<sequence>MKVVRSPSPPDARKARRGSQGTHTRFSFTFSRGGYKRVAFYVLRKCDNVKTQFATFSLPFTATLRALPYYHHHSRRHYFPLTITTTTIITTTT</sequence>
<accession>A0A5B7HKG1</accession>
<evidence type="ECO:0000313" key="2">
    <source>
        <dbReference type="EMBL" id="MPC70436.1"/>
    </source>
</evidence>
<evidence type="ECO:0000313" key="3">
    <source>
        <dbReference type="Proteomes" id="UP000324222"/>
    </source>
</evidence>
<proteinExistence type="predicted"/>
<feature type="region of interest" description="Disordered" evidence="1">
    <location>
        <begin position="1"/>
        <end position="24"/>
    </location>
</feature>
<gene>
    <name evidence="2" type="ORF">E2C01_064685</name>
</gene>
<dbReference type="EMBL" id="VSRR010031125">
    <property type="protein sequence ID" value="MPC70436.1"/>
    <property type="molecule type" value="Genomic_DNA"/>
</dbReference>
<comment type="caution">
    <text evidence="2">The sequence shown here is derived from an EMBL/GenBank/DDBJ whole genome shotgun (WGS) entry which is preliminary data.</text>
</comment>
<protein>
    <submittedName>
        <fullName evidence="2">Uncharacterized protein</fullName>
    </submittedName>
</protein>
<keyword evidence="3" id="KW-1185">Reference proteome</keyword>
<reference evidence="2 3" key="1">
    <citation type="submission" date="2019-05" db="EMBL/GenBank/DDBJ databases">
        <title>Another draft genome of Portunus trituberculatus and its Hox gene families provides insights of decapod evolution.</title>
        <authorList>
            <person name="Jeong J.-H."/>
            <person name="Song I."/>
            <person name="Kim S."/>
            <person name="Choi T."/>
            <person name="Kim D."/>
            <person name="Ryu S."/>
            <person name="Kim W."/>
        </authorList>
    </citation>
    <scope>NUCLEOTIDE SEQUENCE [LARGE SCALE GENOMIC DNA]</scope>
    <source>
        <tissue evidence="2">Muscle</tissue>
    </source>
</reference>
<dbReference type="AlphaFoldDB" id="A0A5B7HKG1"/>
<organism evidence="2 3">
    <name type="scientific">Portunus trituberculatus</name>
    <name type="common">Swimming crab</name>
    <name type="synonym">Neptunus trituberculatus</name>
    <dbReference type="NCBI Taxonomy" id="210409"/>
    <lineage>
        <taxon>Eukaryota</taxon>
        <taxon>Metazoa</taxon>
        <taxon>Ecdysozoa</taxon>
        <taxon>Arthropoda</taxon>
        <taxon>Crustacea</taxon>
        <taxon>Multicrustacea</taxon>
        <taxon>Malacostraca</taxon>
        <taxon>Eumalacostraca</taxon>
        <taxon>Eucarida</taxon>
        <taxon>Decapoda</taxon>
        <taxon>Pleocyemata</taxon>
        <taxon>Brachyura</taxon>
        <taxon>Eubrachyura</taxon>
        <taxon>Portunoidea</taxon>
        <taxon>Portunidae</taxon>
        <taxon>Portuninae</taxon>
        <taxon>Portunus</taxon>
    </lineage>
</organism>
<evidence type="ECO:0000256" key="1">
    <source>
        <dbReference type="SAM" id="MobiDB-lite"/>
    </source>
</evidence>
<name>A0A5B7HKG1_PORTR</name>